<dbReference type="PANTHER" id="PTHR35535:SF2">
    <property type="entry name" value="DUF306 DOMAIN-CONTAINING PROTEIN"/>
    <property type="match status" value="1"/>
</dbReference>
<name>A0A220S108_9NEIS</name>
<feature type="domain" description="DUF306" evidence="1">
    <location>
        <begin position="50"/>
        <end position="156"/>
    </location>
</feature>
<dbReference type="AlphaFoldDB" id="A0A220S108"/>
<sequence length="158" mass="17370">MFYVKGKLMRTLSPLLIVFTLAACTAPAKQPSTPPDPIANGAEPAHAAVKAQWRLTAIDGKPLPAAARYYLDLSELPRARAKIGCNNTYFNARIARNTLNIGTMTSTLMACTDKLSNQLESAFAQAVQEQKVPYRLQQQSKTLILNAPNGSVWTFERF</sequence>
<gene>
    <name evidence="2" type="ORF">BG910_04980</name>
</gene>
<keyword evidence="3" id="KW-1185">Reference proteome</keyword>
<dbReference type="Pfam" id="PF03724">
    <property type="entry name" value="META"/>
    <property type="match status" value="1"/>
</dbReference>
<dbReference type="PROSITE" id="PS51257">
    <property type="entry name" value="PROKAR_LIPOPROTEIN"/>
    <property type="match status" value="1"/>
</dbReference>
<dbReference type="EMBL" id="CP022278">
    <property type="protein sequence ID" value="ASK27180.1"/>
    <property type="molecule type" value="Genomic_DNA"/>
</dbReference>
<protein>
    <recommendedName>
        <fullName evidence="1">DUF306 domain-containing protein</fullName>
    </recommendedName>
</protein>
<dbReference type="Proteomes" id="UP000198238">
    <property type="component" value="Chromosome"/>
</dbReference>
<organism evidence="2 3">
    <name type="scientific">Neisseria chenwenguii</name>
    <dbReference type="NCBI Taxonomy" id="1853278"/>
    <lineage>
        <taxon>Bacteria</taxon>
        <taxon>Pseudomonadati</taxon>
        <taxon>Pseudomonadota</taxon>
        <taxon>Betaproteobacteria</taxon>
        <taxon>Neisseriales</taxon>
        <taxon>Neisseriaceae</taxon>
        <taxon>Neisseria</taxon>
    </lineage>
</organism>
<evidence type="ECO:0000313" key="2">
    <source>
        <dbReference type="EMBL" id="ASK27180.1"/>
    </source>
</evidence>
<proteinExistence type="predicted"/>
<dbReference type="InterPro" id="IPR053147">
    <property type="entry name" value="Hsp_HslJ-like"/>
</dbReference>
<accession>A0A220S108</accession>
<dbReference type="KEGG" id="nei:BG910_04980"/>
<evidence type="ECO:0000313" key="3">
    <source>
        <dbReference type="Proteomes" id="UP000198238"/>
    </source>
</evidence>
<reference evidence="2 3" key="1">
    <citation type="submission" date="2017-06" db="EMBL/GenBank/DDBJ databases">
        <title>Neisseria chenwenguii sp. nov., isolated from the intestinal contents of Tibetan Plateau Pika in Yushu, Qinghai Province, China.</title>
        <authorList>
            <person name="Zhang G."/>
        </authorList>
    </citation>
    <scope>NUCLEOTIDE SEQUENCE [LARGE SCALE GENOMIC DNA]</scope>
    <source>
        <strain evidence="2 3">10023</strain>
    </source>
</reference>
<dbReference type="Gene3D" id="2.40.128.270">
    <property type="match status" value="1"/>
</dbReference>
<dbReference type="InterPro" id="IPR038670">
    <property type="entry name" value="HslJ-like_sf"/>
</dbReference>
<dbReference type="InterPro" id="IPR005184">
    <property type="entry name" value="DUF306_Meta_HslJ"/>
</dbReference>
<dbReference type="PANTHER" id="PTHR35535">
    <property type="entry name" value="HEAT SHOCK PROTEIN HSLJ"/>
    <property type="match status" value="1"/>
</dbReference>
<evidence type="ECO:0000259" key="1">
    <source>
        <dbReference type="Pfam" id="PF03724"/>
    </source>
</evidence>